<proteinExistence type="predicted"/>
<accession>A0A3B0VD09</accession>
<evidence type="ECO:0000259" key="1">
    <source>
        <dbReference type="Pfam" id="PF13581"/>
    </source>
</evidence>
<dbReference type="InterPro" id="IPR036890">
    <property type="entry name" value="HATPase_C_sf"/>
</dbReference>
<dbReference type="EMBL" id="UOET01000410">
    <property type="protein sequence ID" value="VAW29704.1"/>
    <property type="molecule type" value="Genomic_DNA"/>
</dbReference>
<feature type="domain" description="Histidine kinase/HSP90-like ATPase" evidence="1">
    <location>
        <begin position="8"/>
        <end position="123"/>
    </location>
</feature>
<sequence length="319" mass="36586">MNTLRIPNKVEMLFVLQSFVVESAKVWHLPDSLLERLKLVSEEAFLHVIKNAFSPGESSHIRITTKIDNLYFKLSFFDKGLPFDSSLAKEYHPEADINSLDTEGMELFLIKQYVDKVEWVNHGIKGKEFQLSFGLPKRDIFTILKDKKERKDKKEESVANINNVEIRPFKETDAIKIARTIYRAYGYTYPNEDLYYPEKIAALNKSGRLISVVCYDKKRDEVVGHYALERPLPGSIVESGQAVVAPGYRGFHLMDKMRNILEDKARELRLEGIMSQPVTTHVFSQKVNANFGSLPCGFSFGLVPQKLSFRQIDTSLSQR</sequence>
<organism evidence="2">
    <name type="scientific">hydrothermal vent metagenome</name>
    <dbReference type="NCBI Taxonomy" id="652676"/>
    <lineage>
        <taxon>unclassified sequences</taxon>
        <taxon>metagenomes</taxon>
        <taxon>ecological metagenomes</taxon>
    </lineage>
</organism>
<reference evidence="2" key="1">
    <citation type="submission" date="2018-06" db="EMBL/GenBank/DDBJ databases">
        <authorList>
            <person name="Zhirakovskaya E."/>
        </authorList>
    </citation>
    <scope>NUCLEOTIDE SEQUENCE</scope>
</reference>
<dbReference type="Gene3D" id="3.30.565.10">
    <property type="entry name" value="Histidine kinase-like ATPase, C-terminal domain"/>
    <property type="match status" value="1"/>
</dbReference>
<dbReference type="Gene3D" id="3.40.630.30">
    <property type="match status" value="1"/>
</dbReference>
<evidence type="ECO:0000313" key="2">
    <source>
        <dbReference type="EMBL" id="VAW29704.1"/>
    </source>
</evidence>
<dbReference type="SUPFAM" id="SSF55729">
    <property type="entry name" value="Acyl-CoA N-acyltransferases (Nat)"/>
    <property type="match status" value="1"/>
</dbReference>
<gene>
    <name evidence="2" type="ORF">MNBD_BACTEROID07-710</name>
</gene>
<dbReference type="AlphaFoldDB" id="A0A3B0VD09"/>
<dbReference type="Pfam" id="PF13581">
    <property type="entry name" value="HATPase_c_2"/>
    <property type="match status" value="1"/>
</dbReference>
<name>A0A3B0VD09_9ZZZZ</name>
<dbReference type="InterPro" id="IPR016181">
    <property type="entry name" value="Acyl_CoA_acyltransferase"/>
</dbReference>
<protein>
    <recommendedName>
        <fullName evidence="1">Histidine kinase/HSP90-like ATPase domain-containing protein</fullName>
    </recommendedName>
</protein>
<dbReference type="InterPro" id="IPR003594">
    <property type="entry name" value="HATPase_dom"/>
</dbReference>
<feature type="non-terminal residue" evidence="2">
    <location>
        <position position="319"/>
    </location>
</feature>